<reference evidence="4" key="1">
    <citation type="journal article" date="2020" name="Stud. Mycol.">
        <title>101 Dothideomycetes genomes: a test case for predicting lifestyles and emergence of pathogens.</title>
        <authorList>
            <person name="Haridas S."/>
            <person name="Albert R."/>
            <person name="Binder M."/>
            <person name="Bloem J."/>
            <person name="Labutti K."/>
            <person name="Salamov A."/>
            <person name="Andreopoulos B."/>
            <person name="Baker S."/>
            <person name="Barry K."/>
            <person name="Bills G."/>
            <person name="Bluhm B."/>
            <person name="Cannon C."/>
            <person name="Castanera R."/>
            <person name="Culley D."/>
            <person name="Daum C."/>
            <person name="Ezra D."/>
            <person name="Gonzalez J."/>
            <person name="Henrissat B."/>
            <person name="Kuo A."/>
            <person name="Liang C."/>
            <person name="Lipzen A."/>
            <person name="Lutzoni F."/>
            <person name="Magnuson J."/>
            <person name="Mondo S."/>
            <person name="Nolan M."/>
            <person name="Ohm R."/>
            <person name="Pangilinan J."/>
            <person name="Park H.-J."/>
            <person name="Ramirez L."/>
            <person name="Alfaro M."/>
            <person name="Sun H."/>
            <person name="Tritt A."/>
            <person name="Yoshinaga Y."/>
            <person name="Zwiers L.-H."/>
            <person name="Turgeon B."/>
            <person name="Goodwin S."/>
            <person name="Spatafora J."/>
            <person name="Crous P."/>
            <person name="Grigoriev I."/>
        </authorList>
    </citation>
    <scope>NUCLEOTIDE SEQUENCE</scope>
    <source>
        <strain evidence="4">ATCC 36951</strain>
    </source>
</reference>
<dbReference type="InterPro" id="IPR053175">
    <property type="entry name" value="DHMBA_Reg_Transcription_Factor"/>
</dbReference>
<evidence type="ECO:0000313" key="4">
    <source>
        <dbReference type="EMBL" id="KAF2168439.1"/>
    </source>
</evidence>
<evidence type="ECO:0000256" key="2">
    <source>
        <dbReference type="SAM" id="MobiDB-lite"/>
    </source>
</evidence>
<dbReference type="SUPFAM" id="SSF57701">
    <property type="entry name" value="Zn2/Cys6 DNA-binding domain"/>
    <property type="match status" value="1"/>
</dbReference>
<keyword evidence="1" id="KW-0539">Nucleus</keyword>
<dbReference type="PROSITE" id="PS50048">
    <property type="entry name" value="ZN2_CY6_FUNGAL_2"/>
    <property type="match status" value="1"/>
</dbReference>
<evidence type="ECO:0000313" key="5">
    <source>
        <dbReference type="Proteomes" id="UP000799537"/>
    </source>
</evidence>
<evidence type="ECO:0000259" key="3">
    <source>
        <dbReference type="PROSITE" id="PS50048"/>
    </source>
</evidence>
<dbReference type="OrthoDB" id="2991872at2759"/>
<dbReference type="PANTHER" id="PTHR38791">
    <property type="entry name" value="ZN(II)2CYS6 TRANSCRIPTION FACTOR (EUROFUNG)-RELATED-RELATED"/>
    <property type="match status" value="1"/>
</dbReference>
<dbReference type="EMBL" id="ML993590">
    <property type="protein sequence ID" value="KAF2168439.1"/>
    <property type="molecule type" value="Genomic_DNA"/>
</dbReference>
<dbReference type="InterPro" id="IPR036864">
    <property type="entry name" value="Zn2-C6_fun-type_DNA-bd_sf"/>
</dbReference>
<organism evidence="4 5">
    <name type="scientific">Zasmidium cellare ATCC 36951</name>
    <dbReference type="NCBI Taxonomy" id="1080233"/>
    <lineage>
        <taxon>Eukaryota</taxon>
        <taxon>Fungi</taxon>
        <taxon>Dikarya</taxon>
        <taxon>Ascomycota</taxon>
        <taxon>Pezizomycotina</taxon>
        <taxon>Dothideomycetes</taxon>
        <taxon>Dothideomycetidae</taxon>
        <taxon>Mycosphaerellales</taxon>
        <taxon>Mycosphaerellaceae</taxon>
        <taxon>Zasmidium</taxon>
    </lineage>
</organism>
<dbReference type="Pfam" id="PF00172">
    <property type="entry name" value="Zn_clus"/>
    <property type="match status" value="1"/>
</dbReference>
<feature type="region of interest" description="Disordered" evidence="2">
    <location>
        <begin position="465"/>
        <end position="492"/>
    </location>
</feature>
<dbReference type="AlphaFoldDB" id="A0A6A6CRM7"/>
<dbReference type="GO" id="GO:0008270">
    <property type="term" value="F:zinc ion binding"/>
    <property type="evidence" value="ECO:0007669"/>
    <property type="project" value="InterPro"/>
</dbReference>
<dbReference type="GO" id="GO:0000981">
    <property type="term" value="F:DNA-binding transcription factor activity, RNA polymerase II-specific"/>
    <property type="evidence" value="ECO:0007669"/>
    <property type="project" value="InterPro"/>
</dbReference>
<name>A0A6A6CRM7_ZASCE</name>
<dbReference type="RefSeq" id="XP_033669328.1">
    <property type="nucleotide sequence ID" value="XM_033812273.1"/>
</dbReference>
<proteinExistence type="predicted"/>
<dbReference type="Gene3D" id="4.10.240.10">
    <property type="entry name" value="Zn(2)-C6 fungal-type DNA-binding domain"/>
    <property type="match status" value="1"/>
</dbReference>
<dbReference type="InterPro" id="IPR001138">
    <property type="entry name" value="Zn2Cys6_DnaBD"/>
</dbReference>
<accession>A0A6A6CRM7</accession>
<dbReference type="CDD" id="cd00067">
    <property type="entry name" value="GAL4"/>
    <property type="match status" value="1"/>
</dbReference>
<evidence type="ECO:0000256" key="1">
    <source>
        <dbReference type="ARBA" id="ARBA00023242"/>
    </source>
</evidence>
<dbReference type="SMART" id="SM00066">
    <property type="entry name" value="GAL4"/>
    <property type="match status" value="1"/>
</dbReference>
<keyword evidence="5" id="KW-1185">Reference proteome</keyword>
<feature type="domain" description="Zn(2)-C6 fungal-type" evidence="3">
    <location>
        <begin position="33"/>
        <end position="63"/>
    </location>
</feature>
<gene>
    <name evidence="4" type="ORF">M409DRAFT_53118</name>
</gene>
<protein>
    <recommendedName>
        <fullName evidence="3">Zn(2)-C6 fungal-type domain-containing protein</fullName>
    </recommendedName>
</protein>
<sequence length="492" mass="54813">MANIEKWDPTANAFDNEPLLRSQRSERNRPSKGCESCRRRKVKCDANRPTCSRCHDRGLNCKYRDYTLQIFRDETGRAASRVQERMLAKQHERGCSALTVDDGALRQPLPSVQELAIARFFHDFILDGSASSGHSRPNAGYLARIPGMYRRCEAESSFALALSAAANANFWRRHMSPQAKSNSLKDCSKALQQLRTDLEHGSSLHEIADLLTASSLLAIYQLIATRDVSQRTSWTAHVNGAVALLGSEERDNTELYSLSGVLQPIVSQMLMDCLVMGRHPKHPLDRCTSVMELWSPSAMLFTFMYRTAELCATGLDGYSADAFDPTQQTRPVDIFLEKCQALDEEMSSWMDSRSDLEPVVILPNTKQNVPAPLWSLFAGTGAPRNLHLCPDMDQTHQWHLYRACRLTVLRAMMSAIRTGMALAATDAIMSSYELRRDLVHSRTAVLVDDLLSAVFSSLVVPVPGKAKPESMTDLEGFEPSRSSGRCTPQAPV</sequence>
<dbReference type="GeneID" id="54565545"/>
<dbReference type="PROSITE" id="PS00463">
    <property type="entry name" value="ZN2_CY6_FUNGAL_1"/>
    <property type="match status" value="1"/>
</dbReference>
<dbReference type="Proteomes" id="UP000799537">
    <property type="component" value="Unassembled WGS sequence"/>
</dbReference>